<evidence type="ECO:0000256" key="1">
    <source>
        <dbReference type="ARBA" id="ARBA00001933"/>
    </source>
</evidence>
<organism evidence="5 6">
    <name type="scientific">Ferroplasma acidiphilum</name>
    <dbReference type="NCBI Taxonomy" id="74969"/>
    <lineage>
        <taxon>Archaea</taxon>
        <taxon>Methanobacteriati</taxon>
        <taxon>Thermoplasmatota</taxon>
        <taxon>Thermoplasmata</taxon>
        <taxon>Thermoplasmatales</taxon>
        <taxon>Ferroplasmaceae</taxon>
        <taxon>Ferroplasma</taxon>
    </lineage>
</organism>
<accession>A0A1V0N1K5</accession>
<evidence type="ECO:0000313" key="6">
    <source>
        <dbReference type="Proteomes" id="UP000192050"/>
    </source>
</evidence>
<dbReference type="PANTHER" id="PTHR42885:SF1">
    <property type="entry name" value="THREONINE-PHOSPHATE DECARBOXYLASE"/>
    <property type="match status" value="1"/>
</dbReference>
<dbReference type="RefSeq" id="WP_081141307.1">
    <property type="nucleotide sequence ID" value="NZ_CP015363.1"/>
</dbReference>
<name>A0A1V0N1K5_9ARCH</name>
<keyword evidence="3 5" id="KW-0808">Transferase</keyword>
<dbReference type="GO" id="GO:0008483">
    <property type="term" value="F:transaminase activity"/>
    <property type="evidence" value="ECO:0007669"/>
    <property type="project" value="UniProtKB-KW"/>
</dbReference>
<evidence type="ECO:0000256" key="3">
    <source>
        <dbReference type="RuleBase" id="RU000481"/>
    </source>
</evidence>
<evidence type="ECO:0000259" key="4">
    <source>
        <dbReference type="Pfam" id="PF00155"/>
    </source>
</evidence>
<dbReference type="InterPro" id="IPR015421">
    <property type="entry name" value="PyrdxlP-dep_Trfase_major"/>
</dbReference>
<reference evidence="5 6" key="1">
    <citation type="submission" date="2011-10" db="EMBL/GenBank/DDBJ databases">
        <title>Metabolic and evolutionary patterns in the extreme acidophile Ferroplasma acidiphilum.</title>
        <authorList>
            <person name="Golyshina O.V."/>
            <person name="Kozyavkin S.A."/>
            <person name="Tatusov R.L."/>
            <person name="Slesarev A.I."/>
            <person name="Golyshin P.N."/>
        </authorList>
    </citation>
    <scope>NUCLEOTIDE SEQUENCE [LARGE SCALE GENOMIC DNA]</scope>
    <source>
        <strain evidence="6">Y</strain>
    </source>
</reference>
<dbReference type="EMBL" id="CP015363">
    <property type="protein sequence ID" value="ARD84018.1"/>
    <property type="molecule type" value="Genomic_DNA"/>
</dbReference>
<dbReference type="KEGG" id="fai:FAD_0085"/>
<dbReference type="Gene3D" id="3.90.1150.10">
    <property type="entry name" value="Aspartate Aminotransferase, domain 1"/>
    <property type="match status" value="1"/>
</dbReference>
<protein>
    <recommendedName>
        <fullName evidence="3">Aminotransferase</fullName>
        <ecNumber evidence="3">2.6.1.-</ecNumber>
    </recommendedName>
</protein>
<dbReference type="Gene3D" id="3.40.640.10">
    <property type="entry name" value="Type I PLP-dependent aspartate aminotransferase-like (Major domain)"/>
    <property type="match status" value="1"/>
</dbReference>
<keyword evidence="2" id="KW-0663">Pyridoxal phosphate</keyword>
<keyword evidence="6" id="KW-1185">Reference proteome</keyword>
<dbReference type="InterPro" id="IPR004838">
    <property type="entry name" value="NHTrfase_class1_PyrdxlP-BS"/>
</dbReference>
<dbReference type="GeneID" id="31675597"/>
<dbReference type="CDD" id="cd00609">
    <property type="entry name" value="AAT_like"/>
    <property type="match status" value="1"/>
</dbReference>
<feature type="domain" description="Aminotransferase class I/classII large" evidence="4">
    <location>
        <begin position="48"/>
        <end position="332"/>
    </location>
</feature>
<dbReference type="InterPro" id="IPR015422">
    <property type="entry name" value="PyrdxlP-dep_Trfase_small"/>
</dbReference>
<proteinExistence type="inferred from homology"/>
<dbReference type="PROSITE" id="PS00105">
    <property type="entry name" value="AA_TRANSFER_CLASS_1"/>
    <property type="match status" value="1"/>
</dbReference>
<gene>
    <name evidence="5" type="ORF">FAD_0085</name>
</gene>
<evidence type="ECO:0000256" key="2">
    <source>
        <dbReference type="ARBA" id="ARBA00022898"/>
    </source>
</evidence>
<dbReference type="Proteomes" id="UP000192050">
    <property type="component" value="Chromosome"/>
</dbReference>
<comment type="similarity">
    <text evidence="3">Belongs to the class-I pyridoxal-phosphate-dependent aminotransferase family.</text>
</comment>
<dbReference type="SUPFAM" id="SSF53383">
    <property type="entry name" value="PLP-dependent transferases"/>
    <property type="match status" value="1"/>
</dbReference>
<dbReference type="STRING" id="74969.FAD_0085"/>
<dbReference type="OrthoDB" id="39225at2157"/>
<comment type="cofactor">
    <cofactor evidence="1 3">
        <name>pyridoxal 5'-phosphate</name>
        <dbReference type="ChEBI" id="CHEBI:597326"/>
    </cofactor>
</comment>
<dbReference type="EC" id="2.6.1.-" evidence="3"/>
<dbReference type="PANTHER" id="PTHR42885">
    <property type="entry name" value="HISTIDINOL-PHOSPHATE AMINOTRANSFERASE-RELATED"/>
    <property type="match status" value="1"/>
</dbReference>
<dbReference type="GO" id="GO:0030170">
    <property type="term" value="F:pyridoxal phosphate binding"/>
    <property type="evidence" value="ECO:0007669"/>
    <property type="project" value="InterPro"/>
</dbReference>
<dbReference type="InterPro" id="IPR004839">
    <property type="entry name" value="Aminotransferase_I/II_large"/>
</dbReference>
<keyword evidence="3 5" id="KW-0032">Aminotransferase</keyword>
<dbReference type="AlphaFoldDB" id="A0A1V0N1K5"/>
<sequence>MHGGNIYDFARENQASLSSILDFSASISDFNRIKNFIIKKEYIENYPETNLAAYKKILASNEFNPANISLVSGLTAFIHTFLASIKGNVIIISPSFTEYLKPQIEGKRIIIPFNVLNGHPEILSNFNFEALFLVYPDSPTGQLMSSSSIYTIIEIAMKKNSTVFLDESFIWFVNDREIIERELIEKYNNVIIGRSMTKILSIPGLRLGYIASNSTTIHNIEEKLEPWRINQAALAYIDGNIQDLSNVARSTETERNYLIKSLKNMGFRTVGKPRANYITFQLPGNIDGPQLKAYLAGKNIMIRLLDDYNEFGSNYMRISVKKRVKNKVLINALSYYTGDIHG</sequence>
<evidence type="ECO:0000313" key="5">
    <source>
        <dbReference type="EMBL" id="ARD84018.1"/>
    </source>
</evidence>
<dbReference type="Pfam" id="PF00155">
    <property type="entry name" value="Aminotran_1_2"/>
    <property type="match status" value="1"/>
</dbReference>
<dbReference type="InterPro" id="IPR015424">
    <property type="entry name" value="PyrdxlP-dep_Trfase"/>
</dbReference>